<evidence type="ECO:0000256" key="3">
    <source>
        <dbReference type="ARBA" id="ARBA00008184"/>
    </source>
</evidence>
<dbReference type="Proteomes" id="UP000391834">
    <property type="component" value="Unassembled WGS sequence"/>
</dbReference>
<dbReference type="PANTHER" id="PTHR11264">
    <property type="entry name" value="URACIL-DNA GLYCOSYLASE"/>
    <property type="match status" value="1"/>
</dbReference>
<dbReference type="InterPro" id="IPR005122">
    <property type="entry name" value="Uracil-DNA_glycosylase-like"/>
</dbReference>
<dbReference type="InterPro" id="IPR018085">
    <property type="entry name" value="Ura-DNA_Glyclase_AS"/>
</dbReference>
<dbReference type="PANTHER" id="PTHR11264:SF8">
    <property type="entry name" value="URACIL-DNA GLYCOSYLASE-LIKE DOMAIN-CONTAINING PROTEIN"/>
    <property type="match status" value="1"/>
</dbReference>
<dbReference type="Pfam" id="PF03167">
    <property type="entry name" value="UDG"/>
    <property type="match status" value="1"/>
</dbReference>
<dbReference type="SUPFAM" id="SSF52141">
    <property type="entry name" value="Uracil-DNA glycosylase-like"/>
    <property type="match status" value="1"/>
</dbReference>
<keyword evidence="13" id="KW-1185">Reference proteome</keyword>
<comment type="caution">
    <text evidence="12">The sequence shown here is derived from an EMBL/GenBank/DDBJ whole genome shotgun (WGS) entry which is preliminary data.</text>
</comment>
<dbReference type="EC" id="3.2.2.27" evidence="4"/>
<evidence type="ECO:0000256" key="2">
    <source>
        <dbReference type="ARBA" id="ARBA00002631"/>
    </source>
</evidence>
<reference evidence="12 13" key="1">
    <citation type="submission" date="2019-10" db="EMBL/GenBank/DDBJ databases">
        <title>Prolixibacter strains distinguished by the presence of nitrate reductase genes were adept at nitrate-dependent anaerobic corrosion of metallic iron and carbon steel.</title>
        <authorList>
            <person name="Iino T."/>
            <person name="Shono N."/>
            <person name="Ito K."/>
            <person name="Nakamura R."/>
            <person name="Sueoka K."/>
            <person name="Harayama S."/>
            <person name="Ohkuma M."/>
        </authorList>
    </citation>
    <scope>NUCLEOTIDE SEQUENCE [LARGE SCALE GENOMIC DNA]</scope>
    <source>
        <strain evidence="12 13">JCM 13498</strain>
    </source>
</reference>
<accession>A0A5M4AV51</accession>
<evidence type="ECO:0000313" key="13">
    <source>
        <dbReference type="Proteomes" id="UP000391834"/>
    </source>
</evidence>
<organism evidence="12 13">
    <name type="scientific">Prolixibacter bellariivorans</name>
    <dbReference type="NCBI Taxonomy" id="314319"/>
    <lineage>
        <taxon>Bacteria</taxon>
        <taxon>Pseudomonadati</taxon>
        <taxon>Bacteroidota</taxon>
        <taxon>Bacteroidia</taxon>
        <taxon>Marinilabiliales</taxon>
        <taxon>Prolixibacteraceae</taxon>
        <taxon>Prolixibacter</taxon>
    </lineage>
</organism>
<feature type="domain" description="Uracil-DNA glycosylase-like" evidence="11">
    <location>
        <begin position="59"/>
        <end position="212"/>
    </location>
</feature>
<dbReference type="InterPro" id="IPR036895">
    <property type="entry name" value="Uracil-DNA_glycosylase-like_sf"/>
</dbReference>
<evidence type="ECO:0000256" key="8">
    <source>
        <dbReference type="ARBA" id="ARBA00022801"/>
    </source>
</evidence>
<dbReference type="CDD" id="cd10027">
    <property type="entry name" value="UDG-F1-like"/>
    <property type="match status" value="1"/>
</dbReference>
<evidence type="ECO:0000259" key="11">
    <source>
        <dbReference type="Pfam" id="PF03167"/>
    </source>
</evidence>
<dbReference type="AlphaFoldDB" id="A0A5M4AV51"/>
<dbReference type="RefSeq" id="WP_025863731.1">
    <property type="nucleotide sequence ID" value="NZ_BLAX01000001.1"/>
</dbReference>
<comment type="function">
    <text evidence="2">Excises uracil residues from the DNA which can arise as a result of misincorporation of dUMP residues by DNA polymerase or due to deamination of cytosine.</text>
</comment>
<dbReference type="InterPro" id="IPR002043">
    <property type="entry name" value="UDG_fam1"/>
</dbReference>
<name>A0A5M4AV51_9BACT</name>
<sequence>MENLNLIAHLPGEIHPSWKSFLNHEIITILENIEEQISSSHYTPAREKVLRFLTLPLNEMKVIILGQDPYPQEGVATGRAFEVGTLKSWSEPFRNVSLKNILRLLYKTCNGHVVKFNELKEQIGQDFQILPPGELFKHWEKQGVLLLNTAFTCEVGKPGSHSAYWQPFTERLLKFLAAEQPSASWFIWGNHAEKAVSGLDLKYAYHTQHPMMCYDKPGRTSDFLFGKVNPFAALKNEIDWTGFDNSVRKVSQPRLFSE</sequence>
<evidence type="ECO:0000256" key="7">
    <source>
        <dbReference type="ARBA" id="ARBA00022763"/>
    </source>
</evidence>
<evidence type="ECO:0000256" key="6">
    <source>
        <dbReference type="ARBA" id="ARBA00022490"/>
    </source>
</evidence>
<evidence type="ECO:0000256" key="10">
    <source>
        <dbReference type="PROSITE-ProRule" id="PRU10072"/>
    </source>
</evidence>
<dbReference type="OrthoDB" id="9804372at2"/>
<evidence type="ECO:0000256" key="4">
    <source>
        <dbReference type="ARBA" id="ARBA00012030"/>
    </source>
</evidence>
<protein>
    <recommendedName>
        <fullName evidence="5">Uracil-DNA glycosylase</fullName>
        <ecNumber evidence="4">3.2.2.27</ecNumber>
    </recommendedName>
</protein>
<evidence type="ECO:0000256" key="1">
    <source>
        <dbReference type="ARBA" id="ARBA00001400"/>
    </source>
</evidence>
<dbReference type="Gene3D" id="3.40.470.10">
    <property type="entry name" value="Uracil-DNA glycosylase-like domain"/>
    <property type="match status" value="1"/>
</dbReference>
<keyword evidence="8" id="KW-0378">Hydrolase</keyword>
<evidence type="ECO:0000313" key="12">
    <source>
        <dbReference type="EMBL" id="GET31664.1"/>
    </source>
</evidence>
<evidence type="ECO:0000256" key="9">
    <source>
        <dbReference type="ARBA" id="ARBA00023204"/>
    </source>
</evidence>
<evidence type="ECO:0000256" key="5">
    <source>
        <dbReference type="ARBA" id="ARBA00018429"/>
    </source>
</evidence>
<feature type="active site" description="Proton acceptor" evidence="10">
    <location>
        <position position="68"/>
    </location>
</feature>
<proteinExistence type="inferred from homology"/>
<gene>
    <name evidence="12" type="primary">ung</name>
    <name evidence="12" type="ORF">PbJCM13498_05270</name>
</gene>
<keyword evidence="7" id="KW-0227">DNA damage</keyword>
<dbReference type="EMBL" id="BLAX01000001">
    <property type="protein sequence ID" value="GET31664.1"/>
    <property type="molecule type" value="Genomic_DNA"/>
</dbReference>
<keyword evidence="9" id="KW-0234">DNA repair</keyword>
<dbReference type="GO" id="GO:0097510">
    <property type="term" value="P:base-excision repair, AP site formation via deaminated base removal"/>
    <property type="evidence" value="ECO:0007669"/>
    <property type="project" value="TreeGrafter"/>
</dbReference>
<dbReference type="GO" id="GO:0004844">
    <property type="term" value="F:uracil DNA N-glycosylase activity"/>
    <property type="evidence" value="ECO:0007669"/>
    <property type="project" value="UniProtKB-EC"/>
</dbReference>
<keyword evidence="6" id="KW-0963">Cytoplasm</keyword>
<dbReference type="PROSITE" id="PS00130">
    <property type="entry name" value="U_DNA_GLYCOSYLASE"/>
    <property type="match status" value="1"/>
</dbReference>
<comment type="similarity">
    <text evidence="3">Belongs to the uracil-DNA glycosylase (UDG) superfamily. UNG family.</text>
</comment>
<comment type="catalytic activity">
    <reaction evidence="1">
        <text>Hydrolyzes single-stranded DNA or mismatched double-stranded DNA and polynucleotides, releasing free uracil.</text>
        <dbReference type="EC" id="3.2.2.27"/>
    </reaction>
</comment>